<evidence type="ECO:0000313" key="2">
    <source>
        <dbReference type="EMBL" id="TWU26972.1"/>
    </source>
</evidence>
<dbReference type="RefSeq" id="WP_146593232.1">
    <property type="nucleotide sequence ID" value="NZ_SJPT01000001.1"/>
</dbReference>
<protein>
    <recommendedName>
        <fullName evidence="4">DUF4292 domain-containing protein</fullName>
    </recommendedName>
</protein>
<dbReference type="AlphaFoldDB" id="A0A5C6CR85"/>
<evidence type="ECO:0000313" key="3">
    <source>
        <dbReference type="Proteomes" id="UP000316304"/>
    </source>
</evidence>
<organism evidence="2 3">
    <name type="scientific">Novipirellula galeiformis</name>
    <dbReference type="NCBI Taxonomy" id="2528004"/>
    <lineage>
        <taxon>Bacteria</taxon>
        <taxon>Pseudomonadati</taxon>
        <taxon>Planctomycetota</taxon>
        <taxon>Planctomycetia</taxon>
        <taxon>Pirellulales</taxon>
        <taxon>Pirellulaceae</taxon>
        <taxon>Novipirellula</taxon>
    </lineage>
</organism>
<feature type="chain" id="PRO_5022854622" description="DUF4292 domain-containing protein" evidence="1">
    <location>
        <begin position="22"/>
        <end position="318"/>
    </location>
</feature>
<dbReference type="PROSITE" id="PS51257">
    <property type="entry name" value="PROKAR_LIPOPROTEIN"/>
    <property type="match status" value="1"/>
</dbReference>
<gene>
    <name evidence="2" type="ORF">Pla52o_08280</name>
</gene>
<name>A0A5C6CR85_9BACT</name>
<evidence type="ECO:0008006" key="4">
    <source>
        <dbReference type="Google" id="ProtNLM"/>
    </source>
</evidence>
<reference evidence="2 3" key="1">
    <citation type="submission" date="2019-02" db="EMBL/GenBank/DDBJ databases">
        <title>Deep-cultivation of Planctomycetes and their phenomic and genomic characterization uncovers novel biology.</title>
        <authorList>
            <person name="Wiegand S."/>
            <person name="Jogler M."/>
            <person name="Boedeker C."/>
            <person name="Pinto D."/>
            <person name="Vollmers J."/>
            <person name="Rivas-Marin E."/>
            <person name="Kohn T."/>
            <person name="Peeters S.H."/>
            <person name="Heuer A."/>
            <person name="Rast P."/>
            <person name="Oberbeckmann S."/>
            <person name="Bunk B."/>
            <person name="Jeske O."/>
            <person name="Meyerdierks A."/>
            <person name="Storesund J.E."/>
            <person name="Kallscheuer N."/>
            <person name="Luecker S."/>
            <person name="Lage O.M."/>
            <person name="Pohl T."/>
            <person name="Merkel B.J."/>
            <person name="Hornburger P."/>
            <person name="Mueller R.-W."/>
            <person name="Bruemmer F."/>
            <person name="Labrenz M."/>
            <person name="Spormann A.M."/>
            <person name="Op Den Camp H."/>
            <person name="Overmann J."/>
            <person name="Amann R."/>
            <person name="Jetten M.S.M."/>
            <person name="Mascher T."/>
            <person name="Medema M.H."/>
            <person name="Devos D.P."/>
            <person name="Kaster A.-K."/>
            <person name="Ovreas L."/>
            <person name="Rohde M."/>
            <person name="Galperin M.Y."/>
            <person name="Jogler C."/>
        </authorList>
    </citation>
    <scope>NUCLEOTIDE SEQUENCE [LARGE SCALE GENOMIC DNA]</scope>
    <source>
        <strain evidence="2 3">Pla52o</strain>
    </source>
</reference>
<dbReference type="OrthoDB" id="279598at2"/>
<feature type="signal peptide" evidence="1">
    <location>
        <begin position="1"/>
        <end position="21"/>
    </location>
</feature>
<comment type="caution">
    <text evidence="2">The sequence shown here is derived from an EMBL/GenBank/DDBJ whole genome shotgun (WGS) entry which is preliminary data.</text>
</comment>
<keyword evidence="1" id="KW-0732">Signal</keyword>
<proteinExistence type="predicted"/>
<accession>A0A5C6CR85</accession>
<dbReference type="EMBL" id="SJPT01000001">
    <property type="protein sequence ID" value="TWU26972.1"/>
    <property type="molecule type" value="Genomic_DNA"/>
</dbReference>
<sequence precursor="true">MRTWLWIGTLMICFVSGGASCARREPPMPFPPPPVALNETPSVEELATVMNRTSSIQQLSTNTATVEVLTMPNIPKLSATLSLQRERRFRLRASLPIVLGAGMDLGSNEDVFWFEVPEGMSKTLYYAEHEKYRQQLQRAILPVDPTWIMDALGLVQLDPSTVVAGPLKRADGKLEIRSVVQMPDGLYQRVYFLEAAAGYVTNQFLYSPDGRLIAQSTATNHRYYPEHQSALPHQVELHLTPTMGPPLGMKISIGTYAVNQLLSGDPQLFTMPQNASQAVDLTTLSGTANAVQATPATEYTADLRMAMPLRGTMQSSLR</sequence>
<evidence type="ECO:0000256" key="1">
    <source>
        <dbReference type="SAM" id="SignalP"/>
    </source>
</evidence>
<keyword evidence="3" id="KW-1185">Reference proteome</keyword>
<dbReference type="Proteomes" id="UP000316304">
    <property type="component" value="Unassembled WGS sequence"/>
</dbReference>